<dbReference type="InterPro" id="IPR039722">
    <property type="entry name" value="Upf3"/>
</dbReference>
<dbReference type="GO" id="GO:0003729">
    <property type="term" value="F:mRNA binding"/>
    <property type="evidence" value="ECO:0000318"/>
    <property type="project" value="GO_Central"/>
</dbReference>
<dbReference type="GO" id="GO:0005730">
    <property type="term" value="C:nucleolus"/>
    <property type="evidence" value="ECO:0000318"/>
    <property type="project" value="GO_Central"/>
</dbReference>
<feature type="compositionally biased region" description="Basic and acidic residues" evidence="5">
    <location>
        <begin position="416"/>
        <end position="430"/>
    </location>
</feature>
<dbReference type="Proteomes" id="UP000017836">
    <property type="component" value="Unassembled WGS sequence"/>
</dbReference>
<dbReference type="Pfam" id="PF03467">
    <property type="entry name" value="Smg4_UPF3"/>
    <property type="match status" value="1"/>
</dbReference>
<reference evidence="8" key="1">
    <citation type="journal article" date="2013" name="Science">
        <title>The Amborella genome and the evolution of flowering plants.</title>
        <authorList>
            <consortium name="Amborella Genome Project"/>
        </authorList>
    </citation>
    <scope>NUCLEOTIDE SEQUENCE [LARGE SCALE GENOMIC DNA]</scope>
</reference>
<feature type="compositionally biased region" description="Polar residues" evidence="5">
    <location>
        <begin position="509"/>
        <end position="545"/>
    </location>
</feature>
<accession>U5D3A1</accession>
<dbReference type="PANTHER" id="PTHR13112">
    <property type="entry name" value="UPF3 REGULATOR OF NONSENSE TRANSCRIPTS-LIKE PROTEIN"/>
    <property type="match status" value="1"/>
</dbReference>
<dbReference type="Gramene" id="ERN20051">
    <property type="protein sequence ID" value="ERN20051"/>
    <property type="gene ID" value="AMTR_s00071p00188270"/>
</dbReference>
<comment type="subcellular location">
    <subcellularLocation>
        <location evidence="1">Nucleus</location>
    </subcellularLocation>
</comment>
<dbReference type="Gene3D" id="3.30.70.330">
    <property type="match status" value="1"/>
</dbReference>
<dbReference type="KEGG" id="atr:18448461"/>
<feature type="region of interest" description="Disordered" evidence="5">
    <location>
        <begin position="291"/>
        <end position="330"/>
    </location>
</feature>
<keyword evidence="3" id="KW-0866">Nonsense-mediated mRNA decay</keyword>
<evidence type="ECO:0000256" key="3">
    <source>
        <dbReference type="ARBA" id="ARBA00023161"/>
    </source>
</evidence>
<keyword evidence="4" id="KW-0539">Nucleus</keyword>
<feature type="domain" description="UPF3" evidence="6">
    <location>
        <begin position="7"/>
        <end position="168"/>
    </location>
</feature>
<feature type="compositionally biased region" description="Low complexity" evidence="5">
    <location>
        <begin position="185"/>
        <end position="198"/>
    </location>
</feature>
<protein>
    <recommendedName>
        <fullName evidence="6">UPF3 domain-containing protein</fullName>
    </recommendedName>
</protein>
<feature type="compositionally biased region" description="Polar residues" evidence="5">
    <location>
        <begin position="309"/>
        <end position="321"/>
    </location>
</feature>
<feature type="compositionally biased region" description="Polar residues" evidence="5">
    <location>
        <begin position="478"/>
        <end position="487"/>
    </location>
</feature>
<dbReference type="GO" id="GO:0005737">
    <property type="term" value="C:cytoplasm"/>
    <property type="evidence" value="ECO:0000318"/>
    <property type="project" value="GO_Central"/>
</dbReference>
<feature type="compositionally biased region" description="Basic and acidic residues" evidence="5">
    <location>
        <begin position="217"/>
        <end position="241"/>
    </location>
</feature>
<dbReference type="InterPro" id="IPR012677">
    <property type="entry name" value="Nucleotide-bd_a/b_plait_sf"/>
</dbReference>
<dbReference type="eggNOG" id="KOG1295">
    <property type="taxonomic scope" value="Eukaryota"/>
</dbReference>
<dbReference type="PANTHER" id="PTHR13112:SF0">
    <property type="entry name" value="FI21285P1"/>
    <property type="match status" value="1"/>
</dbReference>
<feature type="compositionally biased region" description="Low complexity" evidence="5">
    <location>
        <begin position="294"/>
        <end position="308"/>
    </location>
</feature>
<dbReference type="FunFam" id="3.30.70.330:FF:000255">
    <property type="entry name" value="Regulator of nonsense transcripts UPF3"/>
    <property type="match status" value="1"/>
</dbReference>
<evidence type="ECO:0000313" key="7">
    <source>
        <dbReference type="EMBL" id="ERN20051.1"/>
    </source>
</evidence>
<dbReference type="InterPro" id="IPR035979">
    <property type="entry name" value="RBD_domain_sf"/>
</dbReference>
<keyword evidence="8" id="KW-1185">Reference proteome</keyword>
<gene>
    <name evidence="7" type="ORF">AMTR_s00071p00188270</name>
</gene>
<feature type="compositionally biased region" description="Low complexity" evidence="5">
    <location>
        <begin position="497"/>
        <end position="508"/>
    </location>
</feature>
<evidence type="ECO:0000256" key="2">
    <source>
        <dbReference type="ARBA" id="ARBA00005991"/>
    </source>
</evidence>
<dbReference type="CDD" id="cd12455">
    <property type="entry name" value="RRM_like_Smg4_UPF3"/>
    <property type="match status" value="1"/>
</dbReference>
<name>U5D3A1_AMBTC</name>
<evidence type="ECO:0000313" key="8">
    <source>
        <dbReference type="Proteomes" id="UP000017836"/>
    </source>
</evidence>
<feature type="compositionally biased region" description="Polar residues" evidence="5">
    <location>
        <begin position="447"/>
        <end position="462"/>
    </location>
</feature>
<dbReference type="GO" id="GO:0000184">
    <property type="term" value="P:nuclear-transcribed mRNA catabolic process, nonsense-mediated decay"/>
    <property type="evidence" value="ECO:0000318"/>
    <property type="project" value="GO_Central"/>
</dbReference>
<dbReference type="AlphaFoldDB" id="U5D3A1"/>
<evidence type="ECO:0000256" key="5">
    <source>
        <dbReference type="SAM" id="MobiDB-lite"/>
    </source>
</evidence>
<proteinExistence type="inferred from homology"/>
<dbReference type="GO" id="GO:0045727">
    <property type="term" value="P:positive regulation of translation"/>
    <property type="evidence" value="ECO:0000318"/>
    <property type="project" value="GO_Central"/>
</dbReference>
<dbReference type="SUPFAM" id="SSF54928">
    <property type="entry name" value="RNA-binding domain, RBD"/>
    <property type="match status" value="1"/>
</dbReference>
<feature type="region of interest" description="Disordered" evidence="5">
    <location>
        <begin position="353"/>
        <end position="599"/>
    </location>
</feature>
<evidence type="ECO:0000256" key="4">
    <source>
        <dbReference type="ARBA" id="ARBA00023242"/>
    </source>
</evidence>
<dbReference type="InterPro" id="IPR005120">
    <property type="entry name" value="UPF3_dom"/>
</dbReference>
<dbReference type="STRING" id="13333.U5D3A1"/>
<feature type="compositionally biased region" description="Basic and acidic residues" evidence="5">
    <location>
        <begin position="437"/>
        <end position="446"/>
    </location>
</feature>
<comment type="similarity">
    <text evidence="2">Belongs to the RENT3 family.</text>
</comment>
<dbReference type="OMA" id="SQIADGH"/>
<organism evidence="7 8">
    <name type="scientific">Amborella trichopoda</name>
    <dbReference type="NCBI Taxonomy" id="13333"/>
    <lineage>
        <taxon>Eukaryota</taxon>
        <taxon>Viridiplantae</taxon>
        <taxon>Streptophyta</taxon>
        <taxon>Embryophyta</taxon>
        <taxon>Tracheophyta</taxon>
        <taxon>Spermatophyta</taxon>
        <taxon>Magnoliopsida</taxon>
        <taxon>Amborellales</taxon>
        <taxon>Amborellaceae</taxon>
        <taxon>Amborella</taxon>
    </lineage>
</organism>
<evidence type="ECO:0000259" key="6">
    <source>
        <dbReference type="Pfam" id="PF03467"/>
    </source>
</evidence>
<dbReference type="OrthoDB" id="18087at2759"/>
<dbReference type="EMBL" id="KI392062">
    <property type="protein sequence ID" value="ERN20051.1"/>
    <property type="molecule type" value="Genomic_DNA"/>
</dbReference>
<feature type="region of interest" description="Disordered" evidence="5">
    <location>
        <begin position="167"/>
        <end position="247"/>
    </location>
</feature>
<dbReference type="HOGENOM" id="CLU_023010_0_0_1"/>
<evidence type="ECO:0000256" key="1">
    <source>
        <dbReference type="ARBA" id="ARBA00004123"/>
    </source>
</evidence>
<sequence>MKDPLDRTKVVVRRLPPALTQQALMEKIDSRFSGRYEWAAFRPGKNSLKNQRHSRIYIDFKRPEDVLEFAEFFVGHVFVNEKGSQFKAVVEYAPSQRVPKPWSKKDGREGTIFKDPEYLEFLEFLAKPAENLPSAEIQLERREAERAGASKESLIVTPLMDFVRQKRAAKSGTLRSSANGKTSRRSTGVSSTSPGSNSQKRGPERRKISTSMYVLRDSTKGTSSKDKSTYGLVPRRDEQKLPDNSSAVSALAGPEALDDESVGVADVTAATVGGTLESGKKKVLLLKGKDREASQASGSVVQQQTVSSPIRNLSGSAPFRQSQRRDGNSRMVKSILSNKDGRQVPAHVLTQTEQQLQGLSLEKDKRPPRPNSTRLASKDHLSGYLMPTSMSDSDPKKALDQKITGNDSYGLVPANEKQEKRTRNKDRPDRAVWTPLRRSDGIHTVDESQMTSDSLEKLSNAQELKLGDDTEECDGLGSNASSSMGKSRTSDLGYHNSRSGRGASSSSSEHSLNQGDTKFDTSSASRSLEMKTQGTGRSSTVSVENGSHRHAGRRSSSTGLKDADGSMNLPDGKPVKRGGIPSYGAHEKQIWVQKSGTGT</sequence>